<dbReference type="EMBL" id="JBHMEY010000096">
    <property type="protein sequence ID" value="MFB9098825.1"/>
    <property type="molecule type" value="Genomic_DNA"/>
</dbReference>
<accession>A0ABV5GTV5</accession>
<reference evidence="1 2" key="1">
    <citation type="submission" date="2024-09" db="EMBL/GenBank/DDBJ databases">
        <authorList>
            <person name="Sun Q."/>
            <person name="Mori K."/>
        </authorList>
    </citation>
    <scope>NUCLEOTIDE SEQUENCE [LARGE SCALE GENOMIC DNA]</scope>
    <source>
        <strain evidence="1 2">CECT 7955</strain>
    </source>
</reference>
<evidence type="ECO:0008006" key="3">
    <source>
        <dbReference type="Google" id="ProtNLM"/>
    </source>
</evidence>
<keyword evidence="2" id="KW-1185">Reference proteome</keyword>
<name>A0ABV5GTV5_9FLAO</name>
<proteinExistence type="predicted"/>
<protein>
    <recommendedName>
        <fullName evidence="3">Bacteriocin-type signal sequence-containing protein</fullName>
    </recommendedName>
</protein>
<evidence type="ECO:0000313" key="2">
    <source>
        <dbReference type="Proteomes" id="UP001589607"/>
    </source>
</evidence>
<comment type="caution">
    <text evidence="1">The sequence shown here is derived from an EMBL/GenBank/DDBJ whole genome shotgun (WGS) entry which is preliminary data.</text>
</comment>
<evidence type="ECO:0000313" key="1">
    <source>
        <dbReference type="EMBL" id="MFB9098825.1"/>
    </source>
</evidence>
<gene>
    <name evidence="1" type="ORF">ACFFVF_20150</name>
</gene>
<dbReference type="Proteomes" id="UP001589607">
    <property type="component" value="Unassembled WGS sequence"/>
</dbReference>
<dbReference type="RefSeq" id="WP_236457164.1">
    <property type="nucleotide sequence ID" value="NZ_CBCSGE010000012.1"/>
</dbReference>
<organism evidence="1 2">
    <name type="scientific">Flavobacterium jumunjinense</name>
    <dbReference type="NCBI Taxonomy" id="998845"/>
    <lineage>
        <taxon>Bacteria</taxon>
        <taxon>Pseudomonadati</taxon>
        <taxon>Bacteroidota</taxon>
        <taxon>Flavobacteriia</taxon>
        <taxon>Flavobacteriales</taxon>
        <taxon>Flavobacteriaceae</taxon>
        <taxon>Flavobacterium</taxon>
    </lineage>
</organism>
<sequence>MKKSILSLNNVEELTTQTKKNIYGGRGKVQVIADYCCLPEPGYFNNPQLGVVPSGDGVCPDRHIYTEGIACSGL</sequence>